<keyword evidence="6" id="KW-1185">Reference proteome</keyword>
<dbReference type="OrthoDB" id="70588at2759"/>
<evidence type="ECO:0000256" key="2">
    <source>
        <dbReference type="ARBA" id="ARBA00022553"/>
    </source>
</evidence>
<gene>
    <name evidence="5" type="primary">107364917</name>
</gene>
<feature type="compositionally biased region" description="Basic and acidic residues" evidence="3">
    <location>
        <begin position="1"/>
        <end position="16"/>
    </location>
</feature>
<protein>
    <recommendedName>
        <fullName evidence="4">Phosducin domain-containing protein</fullName>
    </recommendedName>
</protein>
<dbReference type="SUPFAM" id="SSF52833">
    <property type="entry name" value="Thioredoxin-like"/>
    <property type="match status" value="1"/>
</dbReference>
<dbReference type="Gene3D" id="3.40.30.10">
    <property type="entry name" value="Glutaredoxin"/>
    <property type="match status" value="1"/>
</dbReference>
<dbReference type="CDD" id="cd02987">
    <property type="entry name" value="Phd_like_Phd"/>
    <property type="match status" value="1"/>
</dbReference>
<reference evidence="6" key="1">
    <citation type="submission" date="2011-08" db="EMBL/GenBank/DDBJ databases">
        <authorList>
            <person name="Rombauts S."/>
        </authorList>
    </citation>
    <scope>NUCLEOTIDE SEQUENCE</scope>
    <source>
        <strain evidence="6">London</strain>
    </source>
</reference>
<evidence type="ECO:0000256" key="1">
    <source>
        <dbReference type="ARBA" id="ARBA00009686"/>
    </source>
</evidence>
<dbReference type="Proteomes" id="UP000015104">
    <property type="component" value="Unassembled WGS sequence"/>
</dbReference>
<evidence type="ECO:0000259" key="4">
    <source>
        <dbReference type="Pfam" id="PF02114"/>
    </source>
</evidence>
<feature type="compositionally biased region" description="Polar residues" evidence="3">
    <location>
        <begin position="38"/>
        <end position="63"/>
    </location>
</feature>
<dbReference type="InterPro" id="IPR024253">
    <property type="entry name" value="Phosducin_thioredoxin-like_dom"/>
</dbReference>
<dbReference type="PANTHER" id="PTHR46052:SF1">
    <property type="entry name" value="PHOSDUCIN-LIKE PROTEIN"/>
    <property type="match status" value="1"/>
</dbReference>
<dbReference type="InterPro" id="IPR036249">
    <property type="entry name" value="Thioredoxin-like_sf"/>
</dbReference>
<dbReference type="PRINTS" id="PR00677">
    <property type="entry name" value="PHOSDUCIN"/>
</dbReference>
<comment type="similarity">
    <text evidence="1">Belongs to the phosducin family.</text>
</comment>
<dbReference type="KEGG" id="tut:107364917"/>
<dbReference type="HOGENOM" id="CLU_085598_0_0_1"/>
<evidence type="ECO:0000256" key="3">
    <source>
        <dbReference type="SAM" id="MobiDB-lite"/>
    </source>
</evidence>
<evidence type="ECO:0000313" key="6">
    <source>
        <dbReference type="Proteomes" id="UP000015104"/>
    </source>
</evidence>
<dbReference type="Pfam" id="PF02114">
    <property type="entry name" value="Phosducin"/>
    <property type="match status" value="1"/>
</dbReference>
<name>T1KKG2_TETUR</name>
<dbReference type="OMA" id="GIIEMMP"/>
<evidence type="ECO:0000313" key="5">
    <source>
        <dbReference type="EnsemblMetazoa" id="tetur13g03620.1"/>
    </source>
</evidence>
<dbReference type="InterPro" id="IPR051499">
    <property type="entry name" value="Phosducin-like_reg"/>
</dbReference>
<dbReference type="Gene3D" id="1.10.168.10">
    <property type="entry name" value="Phosducin, domain 2"/>
    <property type="match status" value="1"/>
</dbReference>
<dbReference type="InterPro" id="IPR001200">
    <property type="entry name" value="Phosducin"/>
</dbReference>
<reference evidence="5" key="2">
    <citation type="submission" date="2015-06" db="UniProtKB">
        <authorList>
            <consortium name="EnsemblMetazoa"/>
        </authorList>
    </citation>
    <scope>IDENTIFICATION</scope>
</reference>
<keyword evidence="2" id="KW-0597">Phosphoprotein</keyword>
<dbReference type="eggNOG" id="KOG3171">
    <property type="taxonomic scope" value="Eukaryota"/>
</dbReference>
<feature type="region of interest" description="Disordered" evidence="3">
    <location>
        <begin position="1"/>
        <end position="67"/>
    </location>
</feature>
<dbReference type="STRING" id="32264.T1KKG2"/>
<feature type="domain" description="Phosducin" evidence="4">
    <location>
        <begin position="55"/>
        <end position="277"/>
    </location>
</feature>
<dbReference type="GO" id="GO:0008277">
    <property type="term" value="P:regulation of G protein-coupled receptor signaling pathway"/>
    <property type="evidence" value="ECO:0007669"/>
    <property type="project" value="InterPro"/>
</dbReference>
<accession>T1KKG2</accession>
<dbReference type="EMBL" id="CAEY01000176">
    <property type="status" value="NOT_ANNOTATED_CDS"/>
    <property type="molecule type" value="Genomic_DNA"/>
</dbReference>
<dbReference type="InterPro" id="IPR023196">
    <property type="entry name" value="Phosducin_N_dom_sf"/>
</dbReference>
<dbReference type="AlphaFoldDB" id="T1KKG2"/>
<proteinExistence type="inferred from homology"/>
<sequence>MATLDDKLLGEKKHYYCDSSDDERDEHDERPAFGASGGQTRSSYANQIQSPLSPTEPYSTNTGPKGVLNDWKRYQELKQERKRSEEIDKLKLMEKLSMSCKTYIEEMEEKKRQEIVQDELDKLLADDDDPFLNEYMKKRMAEMMEEVQLNRSGRKFGQLIRLTKGEDFLEAIEKEAKDVLIICHISNESYEGCIAMNGCLSLLASQYPFIKFTSLDARSAGMSERFKKQGVPALLIYKNGSLVGNFVRLTDEFGEDFYASDVESFLIEHGFLPDQSLIPELMKKKTIREGNSAEADSDDDSS</sequence>
<organism evidence="5 6">
    <name type="scientific">Tetranychus urticae</name>
    <name type="common">Two-spotted spider mite</name>
    <dbReference type="NCBI Taxonomy" id="32264"/>
    <lineage>
        <taxon>Eukaryota</taxon>
        <taxon>Metazoa</taxon>
        <taxon>Ecdysozoa</taxon>
        <taxon>Arthropoda</taxon>
        <taxon>Chelicerata</taxon>
        <taxon>Arachnida</taxon>
        <taxon>Acari</taxon>
        <taxon>Acariformes</taxon>
        <taxon>Trombidiformes</taxon>
        <taxon>Prostigmata</taxon>
        <taxon>Eleutherengona</taxon>
        <taxon>Raphignathae</taxon>
        <taxon>Tetranychoidea</taxon>
        <taxon>Tetranychidae</taxon>
        <taxon>Tetranychus</taxon>
    </lineage>
</organism>
<dbReference type="EnsemblMetazoa" id="tetur13g03620.1">
    <property type="protein sequence ID" value="tetur13g03620.1"/>
    <property type="gene ID" value="tetur13g03620"/>
</dbReference>
<dbReference type="PANTHER" id="PTHR46052">
    <property type="entry name" value="PHOSDUCIN-LIKE PROTEIN"/>
    <property type="match status" value="1"/>
</dbReference>